<dbReference type="Proteomes" id="UP000053328">
    <property type="component" value="Unassembled WGS sequence"/>
</dbReference>
<sequence length="162" mass="17346">MSSDLLRRLDALVDSAASSLPPQAQAYLTRTNLQSFLRIVVIVATYLLFRPHLETLFRKITGTPDKRQEEIKARIEFLQQQQQQEAAAMFGGKIPVLNKEGKILKLVTPEEAETLKRQGAAVDGPTGSTGTGTGTGTSANGPTSAGGNGGKPKKKAKTKKKA</sequence>
<dbReference type="HOGENOM" id="CLU_144977_0_0_1"/>
<dbReference type="EMBL" id="KN847497">
    <property type="protein sequence ID" value="KIW12837.1"/>
    <property type="molecule type" value="Genomic_DNA"/>
</dbReference>
<gene>
    <name evidence="2" type="ORF">PV08_08024</name>
</gene>
<evidence type="ECO:0000313" key="2">
    <source>
        <dbReference type="EMBL" id="KIW12837.1"/>
    </source>
</evidence>
<dbReference type="InterPro" id="IPR011431">
    <property type="entry name" value="Trafficking_Pga2"/>
</dbReference>
<accession>A0A0D1ZIZ5</accession>
<proteinExistence type="predicted"/>
<dbReference type="GeneID" id="27335107"/>
<name>A0A0D1ZIZ5_9EURO</name>
<dbReference type="AlphaFoldDB" id="A0A0D1ZIZ5"/>
<dbReference type="VEuPathDB" id="FungiDB:PV08_08024"/>
<evidence type="ECO:0000313" key="3">
    <source>
        <dbReference type="Proteomes" id="UP000053328"/>
    </source>
</evidence>
<organism evidence="2 3">
    <name type="scientific">Exophiala spinifera</name>
    <dbReference type="NCBI Taxonomy" id="91928"/>
    <lineage>
        <taxon>Eukaryota</taxon>
        <taxon>Fungi</taxon>
        <taxon>Dikarya</taxon>
        <taxon>Ascomycota</taxon>
        <taxon>Pezizomycotina</taxon>
        <taxon>Eurotiomycetes</taxon>
        <taxon>Chaetothyriomycetidae</taxon>
        <taxon>Chaetothyriales</taxon>
        <taxon>Herpotrichiellaceae</taxon>
        <taxon>Exophiala</taxon>
    </lineage>
</organism>
<feature type="compositionally biased region" description="Basic residues" evidence="1">
    <location>
        <begin position="151"/>
        <end position="162"/>
    </location>
</feature>
<dbReference type="Pfam" id="PF07543">
    <property type="entry name" value="PGA2"/>
    <property type="match status" value="1"/>
</dbReference>
<reference evidence="2 3" key="1">
    <citation type="submission" date="2015-01" db="EMBL/GenBank/DDBJ databases">
        <title>The Genome Sequence of Exophiala spinifera CBS89968.</title>
        <authorList>
            <consortium name="The Broad Institute Genomics Platform"/>
            <person name="Cuomo C."/>
            <person name="de Hoog S."/>
            <person name="Gorbushina A."/>
            <person name="Stielow B."/>
            <person name="Teixiera M."/>
            <person name="Abouelleil A."/>
            <person name="Chapman S.B."/>
            <person name="Priest M."/>
            <person name="Young S.K."/>
            <person name="Wortman J."/>
            <person name="Nusbaum C."/>
            <person name="Birren B."/>
        </authorList>
    </citation>
    <scope>NUCLEOTIDE SEQUENCE [LARGE SCALE GENOMIC DNA]</scope>
    <source>
        <strain evidence="2 3">CBS 89968</strain>
    </source>
</reference>
<keyword evidence="3" id="KW-1185">Reference proteome</keyword>
<dbReference type="RefSeq" id="XP_016233053.1">
    <property type="nucleotide sequence ID" value="XM_016382350.1"/>
</dbReference>
<feature type="region of interest" description="Disordered" evidence="1">
    <location>
        <begin position="115"/>
        <end position="162"/>
    </location>
</feature>
<dbReference type="OrthoDB" id="4116811at2759"/>
<evidence type="ECO:0000256" key="1">
    <source>
        <dbReference type="SAM" id="MobiDB-lite"/>
    </source>
</evidence>
<protein>
    <submittedName>
        <fullName evidence="2">Uncharacterized protein</fullName>
    </submittedName>
</protein>